<evidence type="ECO:0000256" key="3">
    <source>
        <dbReference type="ARBA" id="ARBA00023038"/>
    </source>
</evidence>
<dbReference type="GO" id="GO:0051015">
    <property type="term" value="F:actin filament binding"/>
    <property type="evidence" value="ECO:0007669"/>
    <property type="project" value="TreeGrafter"/>
</dbReference>
<dbReference type="FunFam" id="1.10.950.10:FF:000001">
    <property type="entry name" value="actin-binding LIM protein 1 isoform X2"/>
    <property type="match status" value="1"/>
</dbReference>
<dbReference type="PANTHER" id="PTHR24213">
    <property type="entry name" value="ACTIN-BINDING LIM PROTEIN"/>
    <property type="match status" value="1"/>
</dbReference>
<evidence type="ECO:0000256" key="1">
    <source>
        <dbReference type="ARBA" id="ARBA00022723"/>
    </source>
</evidence>
<proteinExistence type="predicted"/>
<dbReference type="Gene3D" id="2.10.110.10">
    <property type="entry name" value="Cysteine Rich Protein"/>
    <property type="match status" value="4"/>
</dbReference>
<evidence type="ECO:0000313" key="9">
    <source>
        <dbReference type="Proteomes" id="UP000007819"/>
    </source>
</evidence>
<dbReference type="PROSITE" id="PS00198">
    <property type="entry name" value="4FE4S_FER_1"/>
    <property type="match status" value="1"/>
</dbReference>
<organism evidence="8 9">
    <name type="scientific">Acyrthosiphon pisum</name>
    <name type="common">Pea aphid</name>
    <dbReference type="NCBI Taxonomy" id="7029"/>
    <lineage>
        <taxon>Eukaryota</taxon>
        <taxon>Metazoa</taxon>
        <taxon>Ecdysozoa</taxon>
        <taxon>Arthropoda</taxon>
        <taxon>Hexapoda</taxon>
        <taxon>Insecta</taxon>
        <taxon>Pterygota</taxon>
        <taxon>Neoptera</taxon>
        <taxon>Paraneoptera</taxon>
        <taxon>Hemiptera</taxon>
        <taxon>Sternorrhyncha</taxon>
        <taxon>Aphidomorpha</taxon>
        <taxon>Aphidoidea</taxon>
        <taxon>Aphididae</taxon>
        <taxon>Macrosiphini</taxon>
        <taxon>Acyrthosiphon</taxon>
    </lineage>
</organism>
<dbReference type="KEGG" id="api:100165685"/>
<dbReference type="Pfam" id="PF00412">
    <property type="entry name" value="LIM"/>
    <property type="match status" value="4"/>
</dbReference>
<feature type="compositionally biased region" description="Low complexity" evidence="5">
    <location>
        <begin position="118"/>
        <end position="128"/>
    </location>
</feature>
<dbReference type="OrthoDB" id="1746725at2759"/>
<dbReference type="PROSITE" id="PS00478">
    <property type="entry name" value="LIM_DOMAIN_1"/>
    <property type="match status" value="1"/>
</dbReference>
<dbReference type="GO" id="GO:0007010">
    <property type="term" value="P:cytoskeleton organization"/>
    <property type="evidence" value="ECO:0007669"/>
    <property type="project" value="InterPro"/>
</dbReference>
<feature type="domain" description="LIM zinc-binding" evidence="6">
    <location>
        <begin position="291"/>
        <end position="350"/>
    </location>
</feature>
<reference evidence="9" key="1">
    <citation type="submission" date="2010-06" db="EMBL/GenBank/DDBJ databases">
        <authorList>
            <person name="Jiang H."/>
            <person name="Abraham K."/>
            <person name="Ali S."/>
            <person name="Alsbrooks S.L."/>
            <person name="Anim B.N."/>
            <person name="Anosike U.S."/>
            <person name="Attaway T."/>
            <person name="Bandaranaike D.P."/>
            <person name="Battles P.K."/>
            <person name="Bell S.N."/>
            <person name="Bell A.V."/>
            <person name="Beltran B."/>
            <person name="Bickham C."/>
            <person name="Bustamante Y."/>
            <person name="Caleb T."/>
            <person name="Canada A."/>
            <person name="Cardenas V."/>
            <person name="Carter K."/>
            <person name="Chacko J."/>
            <person name="Chandrabose M.N."/>
            <person name="Chavez D."/>
            <person name="Chavez A."/>
            <person name="Chen L."/>
            <person name="Chu H.-S."/>
            <person name="Claassen K.J."/>
            <person name="Cockrell R."/>
            <person name="Collins M."/>
            <person name="Cooper J.A."/>
            <person name="Cree A."/>
            <person name="Curry S.M."/>
            <person name="Da Y."/>
            <person name="Dao M.D."/>
            <person name="Das B."/>
            <person name="Davila M.-L."/>
            <person name="Davy-Carroll L."/>
            <person name="Denson S."/>
            <person name="Dinh H."/>
            <person name="Ebong V.E."/>
            <person name="Edwards J.R."/>
            <person name="Egan A."/>
            <person name="El-Daye J."/>
            <person name="Escobedo L."/>
            <person name="Fernandez S."/>
            <person name="Fernando P.R."/>
            <person name="Flagg N."/>
            <person name="Forbes L.D."/>
            <person name="Fowler R.G."/>
            <person name="Fu Q."/>
            <person name="Gabisi R.A."/>
            <person name="Ganer J."/>
            <person name="Garbino Pronczuk A."/>
            <person name="Garcia R.M."/>
            <person name="Garner T."/>
            <person name="Garrett T.E."/>
            <person name="Gonzalez D.A."/>
            <person name="Hamid H."/>
            <person name="Hawkins E.S."/>
            <person name="Hirani K."/>
            <person name="Hogues M.E."/>
            <person name="Hollins B."/>
            <person name="Hsiao C.-H."/>
            <person name="Jabil R."/>
            <person name="James M.L."/>
            <person name="Jhangiani S.N."/>
            <person name="Johnson B."/>
            <person name="Johnson Q."/>
            <person name="Joshi V."/>
            <person name="Kalu J.B."/>
            <person name="Kam C."/>
            <person name="Kashfia A."/>
            <person name="Keebler J."/>
            <person name="Kisamo H."/>
            <person name="Kovar C.L."/>
            <person name="Lago L.A."/>
            <person name="Lai C.-Y."/>
            <person name="Laidlaw J."/>
            <person name="Lara F."/>
            <person name="Le T.-K."/>
            <person name="Lee S.L."/>
            <person name="Legall F.H."/>
            <person name="Lemon S.J."/>
            <person name="Lewis L.R."/>
            <person name="Li B."/>
            <person name="Liu Y."/>
            <person name="Liu Y.-S."/>
            <person name="Lopez J."/>
            <person name="Lozado R.J."/>
            <person name="Lu J."/>
            <person name="Madu R.C."/>
            <person name="Maheshwari M."/>
            <person name="Maheshwari R."/>
            <person name="Malloy K."/>
            <person name="Martinez E."/>
            <person name="Mathew T."/>
            <person name="Mercado I.C."/>
            <person name="Mercado C."/>
            <person name="Meyer B."/>
            <person name="Montgomery K."/>
            <person name="Morgan M.B."/>
            <person name="Munidasa M."/>
            <person name="Nazareth L.V."/>
            <person name="Nelson J."/>
            <person name="Ng B.M."/>
            <person name="Nguyen N.B."/>
            <person name="Nguyen P.Q."/>
            <person name="Nguyen T."/>
            <person name="Obregon M."/>
            <person name="Okwuonu G.O."/>
            <person name="Onwere C.G."/>
            <person name="Orozco G."/>
            <person name="Parra A."/>
            <person name="Patel S."/>
            <person name="Patil S."/>
            <person name="Perez A."/>
            <person name="Perez Y."/>
            <person name="Pham C."/>
            <person name="Primus E.L."/>
            <person name="Pu L.-L."/>
            <person name="Puazo M."/>
            <person name="Qin X."/>
            <person name="Quiroz J.B."/>
            <person name="Reese J."/>
            <person name="Richards S."/>
            <person name="Rives C.M."/>
            <person name="Robberts R."/>
            <person name="Ruiz S.J."/>
            <person name="Ruiz M.J."/>
            <person name="Santibanez J."/>
            <person name="Schneider B.W."/>
            <person name="Sisson I."/>
            <person name="Smith M."/>
            <person name="Sodergren E."/>
            <person name="Song X.-Z."/>
            <person name="Song B.B."/>
            <person name="Summersgill H."/>
            <person name="Thelus R."/>
            <person name="Thornton R.D."/>
            <person name="Trejos Z.Y."/>
            <person name="Usmani K."/>
            <person name="Vattathil S."/>
            <person name="Villasana D."/>
            <person name="Walker D.L."/>
            <person name="Wang S."/>
            <person name="Wang K."/>
            <person name="White C.S."/>
            <person name="Williams A.C."/>
            <person name="Williamson J."/>
            <person name="Wilson K."/>
            <person name="Woghiren I.O."/>
            <person name="Woodworth J.R."/>
            <person name="Worley K.C."/>
            <person name="Wright R.A."/>
            <person name="Wu W."/>
            <person name="Young L."/>
            <person name="Zhang L."/>
            <person name="Zhang J."/>
            <person name="Zhu Y."/>
            <person name="Muzny D.M."/>
            <person name="Weinstock G."/>
            <person name="Gibbs R.A."/>
        </authorList>
    </citation>
    <scope>NUCLEOTIDE SEQUENCE [LARGE SCALE GENOMIC DNA]</scope>
    <source>
        <strain evidence="9">LSR1</strain>
    </source>
</reference>
<feature type="region of interest" description="Disordered" evidence="5">
    <location>
        <begin position="524"/>
        <end position="557"/>
    </location>
</feature>
<dbReference type="InterPro" id="IPR036886">
    <property type="entry name" value="Villin_headpiece_dom_sf"/>
</dbReference>
<dbReference type="Pfam" id="PF02209">
    <property type="entry name" value="VHP"/>
    <property type="match status" value="1"/>
</dbReference>
<keyword evidence="1 4" id="KW-0479">Metal-binding</keyword>
<dbReference type="CDD" id="cd09330">
    <property type="entry name" value="LIM4_abLIM"/>
    <property type="match status" value="1"/>
</dbReference>
<dbReference type="RefSeq" id="XP_001949191.1">
    <property type="nucleotide sequence ID" value="XM_001949156.4"/>
</dbReference>
<evidence type="ECO:0008006" key="10">
    <source>
        <dbReference type="Google" id="ProtNLM"/>
    </source>
</evidence>
<dbReference type="EnsemblMetazoa" id="XM_001949156.5">
    <property type="protein sequence ID" value="XP_001949191.1"/>
    <property type="gene ID" value="LOC100165685"/>
</dbReference>
<feature type="compositionally biased region" description="Basic and acidic residues" evidence="5">
    <location>
        <begin position="129"/>
        <end position="146"/>
    </location>
</feature>
<dbReference type="CDD" id="cd09329">
    <property type="entry name" value="LIM3_abLIM"/>
    <property type="match status" value="1"/>
</dbReference>
<feature type="region of interest" description="Disordered" evidence="5">
    <location>
        <begin position="118"/>
        <end position="146"/>
    </location>
</feature>
<evidence type="ECO:0000256" key="2">
    <source>
        <dbReference type="ARBA" id="ARBA00022833"/>
    </source>
</evidence>
<evidence type="ECO:0000313" key="8">
    <source>
        <dbReference type="EnsemblMetazoa" id="XP_001949191.1"/>
    </source>
</evidence>
<dbReference type="InterPro" id="IPR001781">
    <property type="entry name" value="Znf_LIM"/>
</dbReference>
<dbReference type="PANTHER" id="PTHR24213:SF9">
    <property type="entry name" value="UNCOORDINATED 115A, ISOFORM B-RELATED"/>
    <property type="match status" value="1"/>
</dbReference>
<dbReference type="PROSITE" id="PS51089">
    <property type="entry name" value="HP"/>
    <property type="match status" value="1"/>
</dbReference>
<dbReference type="InterPro" id="IPR017900">
    <property type="entry name" value="4Fe4S_Fe_S_CS"/>
</dbReference>
<dbReference type="GO" id="GO:0030032">
    <property type="term" value="P:lamellipodium assembly"/>
    <property type="evidence" value="ECO:0007669"/>
    <property type="project" value="TreeGrafter"/>
</dbReference>
<dbReference type="CDD" id="cd09328">
    <property type="entry name" value="LIM2_abLIM"/>
    <property type="match status" value="1"/>
</dbReference>
<dbReference type="SUPFAM" id="SSF47050">
    <property type="entry name" value="VHP, Villin headpiece domain"/>
    <property type="match status" value="1"/>
</dbReference>
<evidence type="ECO:0000256" key="4">
    <source>
        <dbReference type="PROSITE-ProRule" id="PRU00125"/>
    </source>
</evidence>
<dbReference type="SMART" id="SM00132">
    <property type="entry name" value="LIM"/>
    <property type="match status" value="4"/>
</dbReference>
<dbReference type="GO" id="GO:0015629">
    <property type="term" value="C:actin cytoskeleton"/>
    <property type="evidence" value="ECO:0007669"/>
    <property type="project" value="TreeGrafter"/>
</dbReference>
<feature type="region of interest" description="Disordered" evidence="5">
    <location>
        <begin position="594"/>
        <end position="615"/>
    </location>
</feature>
<feature type="domain" description="HP" evidence="7">
    <location>
        <begin position="857"/>
        <end position="922"/>
    </location>
</feature>
<dbReference type="CDD" id="cd09327">
    <property type="entry name" value="LIM1_abLIM"/>
    <property type="match status" value="1"/>
</dbReference>
<feature type="compositionally biased region" description="Polar residues" evidence="5">
    <location>
        <begin position="535"/>
        <end position="553"/>
    </location>
</feature>
<name>A0A8R1W786_ACYPI</name>
<dbReference type="InterPro" id="IPR051618">
    <property type="entry name" value="Actin-binding_LIM"/>
</dbReference>
<dbReference type="Gene3D" id="1.10.950.10">
    <property type="entry name" value="Villin headpiece domain"/>
    <property type="match status" value="1"/>
</dbReference>
<dbReference type="SMART" id="SM00153">
    <property type="entry name" value="VHP"/>
    <property type="match status" value="1"/>
</dbReference>
<dbReference type="AlphaFoldDB" id="A0A8R1W786"/>
<dbReference type="GeneID" id="100165685"/>
<dbReference type="Proteomes" id="UP000007819">
    <property type="component" value="Chromosome A2"/>
</dbReference>
<dbReference type="PROSITE" id="PS50023">
    <property type="entry name" value="LIM_DOMAIN_2"/>
    <property type="match status" value="2"/>
</dbReference>
<evidence type="ECO:0000256" key="5">
    <source>
        <dbReference type="SAM" id="MobiDB-lite"/>
    </source>
</evidence>
<protein>
    <recommendedName>
        <fullName evidence="10">Actin-binding LIM protein 1</fullName>
    </recommendedName>
</protein>
<dbReference type="InterPro" id="IPR003128">
    <property type="entry name" value="Villin_headpiece"/>
</dbReference>
<evidence type="ECO:0000259" key="6">
    <source>
        <dbReference type="PROSITE" id="PS50023"/>
    </source>
</evidence>
<dbReference type="OMA" id="NMLEPKA"/>
<accession>A0A8R1W786</accession>
<dbReference type="FunFam" id="2.10.110.10:FF:000075">
    <property type="entry name" value="Actin-binding lim protein 1"/>
    <property type="match status" value="1"/>
</dbReference>
<feature type="domain" description="LIM zinc-binding" evidence="6">
    <location>
        <begin position="157"/>
        <end position="217"/>
    </location>
</feature>
<keyword evidence="3 4" id="KW-0440">LIM domain</keyword>
<dbReference type="FunFam" id="2.10.110.10:FF:000055">
    <property type="entry name" value="Actin binding LIM protein 1"/>
    <property type="match status" value="1"/>
</dbReference>
<sequence length="922" mass="103224">MTKGGLSPVLVEHSGNKMDGNVVPATPPSEKRGFFSRSFRRRRTSDIKINDTIIINENVVFNGNNKNGVSATDGGKAIENGKSAAVAEQQHAVNDKKPPLQKKESLVDVKKTAPVALQQQKAVESKQQQADKKKTTVDDKKTATEDKKKAVTKRGKTYCSGCKKKCSGEVLKIKGDKYFHKDCFKCKICSHSLVQGLFFSEEGSWYCPDDYQKLFGKKCTVCNDYIKDELVIVLERTYHQQCFTCSHCRQPCPKGDLVTYVGNSILCSKCKEIPVKRPASAQSKQNSTNETDCAECGDDLRNGQALYALDRQWHIYCFKCHECSAVLHGEYMGRDGVPYCEKDYQKLFGVKCTYCSRFISGKVLQAGDNHHFHPTCARCAKCGDPFGDGEEMYLQGGAIWHPRCGPSPTENGTIINGGSSAMLNGHCNDPEEYDRISCSAASETQFSLRSRSRASSFNGSCYNGSCNSMSRKHYYRDIPGSPGLLLREYKPSNVPISRIYTYSYLTEEPTQGYLKRPIDPYDKQPTSPHFHRPTSCGSVRGSSKCSTLRSAGSRSGMKALVDSIRSETPRPKSPHSMNNEEPIELAHYPAAKPPAPGEKPKIERDDFPAPPCPYTDPEKRKTWFENYKGISDDEDEVDQKMNADKTIDHKLKKEEVELSKLGSGIGKVFLQEVREREKHQKWKVSHIDPRNASRCPSAAREPTYRLRYQSPINASPSRNLDHQRPWEEEGYLDSSYRSSVGQSTGAIPSYNTYYHGQHGSAIITRGARKSCTLPAGFHGGPGNYVRDGFSINGLDNKTLSTDFNCARSDVSAGSISEVDQGNTCSEIPASSTFTGSLRYVTNIHRSLPNMSSSHHSSEPPKIYPYHLLLITNYRLPSDVDRCNLDRHLSPTEFEAVFQMSPAEFYQLPKWRRNELKRRARLF</sequence>
<dbReference type="GO" id="GO:0046872">
    <property type="term" value="F:metal ion binding"/>
    <property type="evidence" value="ECO:0007669"/>
    <property type="project" value="UniProtKB-KW"/>
</dbReference>
<feature type="compositionally biased region" description="Basic and acidic residues" evidence="5">
    <location>
        <begin position="598"/>
        <end position="607"/>
    </location>
</feature>
<reference evidence="8" key="2">
    <citation type="submission" date="2022-06" db="UniProtKB">
        <authorList>
            <consortium name="EnsemblMetazoa"/>
        </authorList>
    </citation>
    <scope>IDENTIFICATION</scope>
</reference>
<dbReference type="SUPFAM" id="SSF57716">
    <property type="entry name" value="Glucocorticoid receptor-like (DNA-binding domain)"/>
    <property type="match status" value="5"/>
</dbReference>
<dbReference type="CTD" id="261629"/>
<keyword evidence="2 4" id="KW-0862">Zinc</keyword>
<keyword evidence="9" id="KW-1185">Reference proteome</keyword>
<evidence type="ECO:0000259" key="7">
    <source>
        <dbReference type="PROSITE" id="PS51089"/>
    </source>
</evidence>